<evidence type="ECO:0000256" key="4">
    <source>
        <dbReference type="ARBA" id="ARBA00022691"/>
    </source>
</evidence>
<evidence type="ECO:0000313" key="12">
    <source>
        <dbReference type="EMBL" id="AQP40534.1"/>
    </source>
</evidence>
<dbReference type="SUPFAM" id="SSF54862">
    <property type="entry name" value="4Fe-4S ferredoxins"/>
    <property type="match status" value="1"/>
</dbReference>
<comment type="catalytic activity">
    <reaction evidence="9">
        <text>glycyl-[protein] + reduced [flavodoxin] + S-adenosyl-L-methionine = glycin-2-yl radical-[protein] + semiquinone [flavodoxin] + 5'-deoxyadenosine + L-methionine + H(+)</text>
        <dbReference type="Rhea" id="RHEA:61976"/>
        <dbReference type="Rhea" id="RHEA-COMP:10622"/>
        <dbReference type="Rhea" id="RHEA-COMP:14480"/>
        <dbReference type="Rhea" id="RHEA-COMP:15993"/>
        <dbReference type="Rhea" id="RHEA-COMP:15994"/>
        <dbReference type="ChEBI" id="CHEBI:15378"/>
        <dbReference type="ChEBI" id="CHEBI:17319"/>
        <dbReference type="ChEBI" id="CHEBI:29947"/>
        <dbReference type="ChEBI" id="CHEBI:32722"/>
        <dbReference type="ChEBI" id="CHEBI:57618"/>
        <dbReference type="ChEBI" id="CHEBI:57844"/>
        <dbReference type="ChEBI" id="CHEBI:59789"/>
        <dbReference type="ChEBI" id="CHEBI:140311"/>
    </reaction>
</comment>
<dbReference type="PROSITE" id="PS01087">
    <property type="entry name" value="RADICAL_ACTIVATING"/>
    <property type="match status" value="1"/>
</dbReference>
<keyword evidence="12" id="KW-0670">Pyruvate</keyword>
<dbReference type="InterPro" id="IPR007197">
    <property type="entry name" value="rSAM"/>
</dbReference>
<dbReference type="InterPro" id="IPR058240">
    <property type="entry name" value="rSAM_sf"/>
</dbReference>
<dbReference type="Proteomes" id="UP000188159">
    <property type="component" value="Chromosome"/>
</dbReference>
<dbReference type="InterPro" id="IPR013785">
    <property type="entry name" value="Aldolase_TIM"/>
</dbReference>
<dbReference type="SUPFAM" id="SSF102114">
    <property type="entry name" value="Radical SAM enzymes"/>
    <property type="match status" value="1"/>
</dbReference>
<reference evidence="12 13" key="1">
    <citation type="journal article" date="2016" name="Sci. Rep.">
        <title>Accelerated dysbiosis of gut microbiota during aggravation of DSS-induced colitis by a butyrate-producing bacterium.</title>
        <authorList>
            <person name="Zhang Q."/>
            <person name="Wu Y."/>
            <person name="Wang J."/>
            <person name="Wu G."/>
            <person name="Long W."/>
            <person name="Xue Z."/>
            <person name="Wang L."/>
            <person name="Zhang X."/>
            <person name="Pang X."/>
            <person name="Zhao Y."/>
            <person name="Zhao L."/>
            <person name="Zhang C."/>
        </authorList>
    </citation>
    <scope>NUCLEOTIDE SEQUENCE [LARGE SCALE GENOMIC DNA]</scope>
    <source>
        <strain evidence="12 13">BPB5</strain>
    </source>
</reference>
<evidence type="ECO:0000256" key="3">
    <source>
        <dbReference type="ARBA" id="ARBA00022485"/>
    </source>
</evidence>
<evidence type="ECO:0000259" key="10">
    <source>
        <dbReference type="PROSITE" id="PS51379"/>
    </source>
</evidence>
<dbReference type="GO" id="GO:0051539">
    <property type="term" value="F:4 iron, 4 sulfur cluster binding"/>
    <property type="evidence" value="ECO:0007669"/>
    <property type="project" value="UniProtKB-KW"/>
</dbReference>
<dbReference type="PIRSF" id="PIRSF000371">
    <property type="entry name" value="PFL_act_enz"/>
    <property type="match status" value="1"/>
</dbReference>
<keyword evidence="8" id="KW-0411">Iron-sulfur</keyword>
<keyword evidence="12" id="KW-0456">Lyase</keyword>
<dbReference type="SFLD" id="SFLDG01066">
    <property type="entry name" value="organic_radical-activating_enz"/>
    <property type="match status" value="1"/>
</dbReference>
<keyword evidence="7" id="KW-0408">Iron</keyword>
<dbReference type="RefSeq" id="WP_009264314.1">
    <property type="nucleotide sequence ID" value="NZ_BAABYN010000001.1"/>
</dbReference>
<evidence type="ECO:0000259" key="11">
    <source>
        <dbReference type="PROSITE" id="PS51918"/>
    </source>
</evidence>
<evidence type="ECO:0000256" key="7">
    <source>
        <dbReference type="ARBA" id="ARBA00023004"/>
    </source>
</evidence>
<evidence type="ECO:0000256" key="2">
    <source>
        <dbReference type="ARBA" id="ARBA00009777"/>
    </source>
</evidence>
<dbReference type="PROSITE" id="PS51379">
    <property type="entry name" value="4FE4S_FER_2"/>
    <property type="match status" value="2"/>
</dbReference>
<dbReference type="Gene3D" id="3.20.20.70">
    <property type="entry name" value="Aldolase class I"/>
    <property type="match status" value="1"/>
</dbReference>
<dbReference type="InterPro" id="IPR017900">
    <property type="entry name" value="4Fe4S_Fe_S_CS"/>
</dbReference>
<dbReference type="PANTHER" id="PTHR30352:SF4">
    <property type="entry name" value="PYRUVATE FORMATE-LYASE 2-ACTIVATING ENZYME"/>
    <property type="match status" value="1"/>
</dbReference>
<keyword evidence="5" id="KW-0479">Metal-binding</keyword>
<dbReference type="SFLD" id="SFLDG01118">
    <property type="entry name" value="activating_enzymes__group_2"/>
    <property type="match status" value="1"/>
</dbReference>
<feature type="domain" description="4Fe-4S ferredoxin-type" evidence="10">
    <location>
        <begin position="79"/>
        <end position="108"/>
    </location>
</feature>
<dbReference type="InterPro" id="IPR034457">
    <property type="entry name" value="Organic_radical-activating"/>
</dbReference>
<dbReference type="InterPro" id="IPR017896">
    <property type="entry name" value="4Fe4S_Fe-S-bd"/>
</dbReference>
<dbReference type="InterPro" id="IPR001989">
    <property type="entry name" value="Radical_activat_CS"/>
</dbReference>
<dbReference type="PROSITE" id="PS00198">
    <property type="entry name" value="4FE4S_FER_1"/>
    <property type="match status" value="1"/>
</dbReference>
<evidence type="ECO:0000313" key="13">
    <source>
        <dbReference type="Proteomes" id="UP000188159"/>
    </source>
</evidence>
<evidence type="ECO:0000256" key="9">
    <source>
        <dbReference type="ARBA" id="ARBA00047365"/>
    </source>
</evidence>
<feature type="domain" description="4Fe-4S ferredoxin-type" evidence="10">
    <location>
        <begin position="46"/>
        <end position="78"/>
    </location>
</feature>
<dbReference type="GO" id="GO:0016491">
    <property type="term" value="F:oxidoreductase activity"/>
    <property type="evidence" value="ECO:0007669"/>
    <property type="project" value="UniProtKB-KW"/>
</dbReference>
<evidence type="ECO:0000256" key="5">
    <source>
        <dbReference type="ARBA" id="ARBA00022723"/>
    </source>
</evidence>
<organism evidence="12 13">
    <name type="scientific">Anaerostipes hadrus</name>
    <dbReference type="NCBI Taxonomy" id="649756"/>
    <lineage>
        <taxon>Bacteria</taxon>
        <taxon>Bacillati</taxon>
        <taxon>Bacillota</taxon>
        <taxon>Clostridia</taxon>
        <taxon>Lachnospirales</taxon>
        <taxon>Lachnospiraceae</taxon>
        <taxon>Anaerostipes</taxon>
    </lineage>
</organism>
<dbReference type="Pfam" id="PF04055">
    <property type="entry name" value="Radical_SAM"/>
    <property type="match status" value="1"/>
</dbReference>
<dbReference type="InterPro" id="IPR012839">
    <property type="entry name" value="Organic_radical_activase"/>
</dbReference>
<gene>
    <name evidence="12" type="ORF">DO83_13690</name>
</gene>
<feature type="domain" description="Radical SAM core" evidence="11">
    <location>
        <begin position="15"/>
        <end position="299"/>
    </location>
</feature>
<accession>A0A1Q2CA24</accession>
<sequence>MVDPLVFNIQNYSLNDGPGIRTIVFLKGCPMRCRWCCNPESQEYNIEMSYTRKNCIGEEECGFCKRSCHQKAITFDEEGKAKIEKSLCTDCLSCTKVCPAMAMKQQGKPMEISEIIDQVLRQELFYHHGEGGLTVSGGEPLSHGDWLIRLLKEAKKHRLHTAIETCGYASYEVLKEVINYLDVIFFDIKSMNDEKHKRYTGKSNQIILDNFKQLVQDAKTTKITARTPVIPGFNDTVEELEEIQRFVAKGKNVSYEMLPYHRFGKGKYEMLGRTYPMGDVLLSEEIKTYIQKQNEKWRKKECQS</sequence>
<comment type="cofactor">
    <cofactor evidence="1">
        <name>[4Fe-4S] cluster</name>
        <dbReference type="ChEBI" id="CHEBI:49883"/>
    </cofactor>
</comment>
<dbReference type="InterPro" id="IPR040074">
    <property type="entry name" value="BssD/PflA/YjjW"/>
</dbReference>
<keyword evidence="3" id="KW-0004">4Fe-4S</keyword>
<dbReference type="CDD" id="cd01335">
    <property type="entry name" value="Radical_SAM"/>
    <property type="match status" value="1"/>
</dbReference>
<dbReference type="PROSITE" id="PS51918">
    <property type="entry name" value="RADICAL_SAM"/>
    <property type="match status" value="1"/>
</dbReference>
<dbReference type="Gene3D" id="3.30.70.20">
    <property type="match status" value="1"/>
</dbReference>
<keyword evidence="6" id="KW-0560">Oxidoreductase</keyword>
<evidence type="ECO:0000256" key="1">
    <source>
        <dbReference type="ARBA" id="ARBA00001966"/>
    </source>
</evidence>
<evidence type="ECO:0000256" key="8">
    <source>
        <dbReference type="ARBA" id="ARBA00023014"/>
    </source>
</evidence>
<proteinExistence type="inferred from homology"/>
<comment type="similarity">
    <text evidence="2">Belongs to the organic radical-activating enzymes family.</text>
</comment>
<dbReference type="PANTHER" id="PTHR30352">
    <property type="entry name" value="PYRUVATE FORMATE-LYASE-ACTIVATING ENZYME"/>
    <property type="match status" value="1"/>
</dbReference>
<keyword evidence="4" id="KW-0949">S-adenosyl-L-methionine</keyword>
<dbReference type="EMBL" id="CP012098">
    <property type="protein sequence ID" value="AQP40534.1"/>
    <property type="molecule type" value="Genomic_DNA"/>
</dbReference>
<dbReference type="NCBIfam" id="TIGR02494">
    <property type="entry name" value="PFLE_PFLC"/>
    <property type="match status" value="1"/>
</dbReference>
<dbReference type="SFLD" id="SFLDS00029">
    <property type="entry name" value="Radical_SAM"/>
    <property type="match status" value="1"/>
</dbReference>
<protein>
    <submittedName>
        <fullName evidence="12">Pyruvate formate lyase-activating protein</fullName>
    </submittedName>
</protein>
<evidence type="ECO:0000256" key="6">
    <source>
        <dbReference type="ARBA" id="ARBA00023002"/>
    </source>
</evidence>
<name>A0A1Q2CA24_ANAHA</name>
<dbReference type="GO" id="GO:0046872">
    <property type="term" value="F:metal ion binding"/>
    <property type="evidence" value="ECO:0007669"/>
    <property type="project" value="UniProtKB-KW"/>
</dbReference>
<dbReference type="AlphaFoldDB" id="A0A1Q2CA24"/>
<dbReference type="GO" id="GO:0016829">
    <property type="term" value="F:lyase activity"/>
    <property type="evidence" value="ECO:0007669"/>
    <property type="project" value="UniProtKB-KW"/>
</dbReference>